<dbReference type="GO" id="GO:0003677">
    <property type="term" value="F:DNA binding"/>
    <property type="evidence" value="ECO:0007669"/>
    <property type="project" value="InterPro"/>
</dbReference>
<proteinExistence type="predicted"/>
<dbReference type="RefSeq" id="WP_036935317.1">
    <property type="nucleotide sequence ID" value="NZ_JQKC01000001.1"/>
</dbReference>
<dbReference type="Pfam" id="PF02229">
    <property type="entry name" value="PC4"/>
    <property type="match status" value="1"/>
</dbReference>
<dbReference type="Proteomes" id="UP000036923">
    <property type="component" value="Unassembled WGS sequence"/>
</dbReference>
<name>A0A0L6JVW3_9FIRM</name>
<dbReference type="Gene3D" id="2.30.31.10">
    <property type="entry name" value="Transcriptional Coactivator Pc4, Chain A"/>
    <property type="match status" value="1"/>
</dbReference>
<keyword evidence="3" id="KW-1185">Reference proteome</keyword>
<dbReference type="InterPro" id="IPR003173">
    <property type="entry name" value="PC4_C"/>
</dbReference>
<evidence type="ECO:0000313" key="2">
    <source>
        <dbReference type="EMBL" id="KNY29577.1"/>
    </source>
</evidence>
<gene>
    <name evidence="2" type="ORF">Bccel_4851</name>
</gene>
<evidence type="ECO:0000259" key="1">
    <source>
        <dbReference type="Pfam" id="PF02229"/>
    </source>
</evidence>
<dbReference type="EMBL" id="LGTC01000001">
    <property type="protein sequence ID" value="KNY29577.1"/>
    <property type="molecule type" value="Genomic_DNA"/>
</dbReference>
<dbReference type="InterPro" id="IPR009044">
    <property type="entry name" value="ssDNA-bd_transcriptional_reg"/>
</dbReference>
<feature type="domain" description="Transcriptional coactivator p15 (PC4) C-terminal" evidence="1">
    <location>
        <begin position="17"/>
        <end position="68"/>
    </location>
</feature>
<protein>
    <submittedName>
        <fullName evidence="2">Transcriptional coactivator p15</fullName>
    </submittedName>
</protein>
<dbReference type="AlphaFoldDB" id="A0A0L6JVW3"/>
<accession>A0A0L6JVW3</accession>
<comment type="caution">
    <text evidence="2">The sequence shown here is derived from an EMBL/GenBank/DDBJ whole genome shotgun (WGS) entry which is preliminary data.</text>
</comment>
<dbReference type="GO" id="GO:0006355">
    <property type="term" value="P:regulation of DNA-templated transcription"/>
    <property type="evidence" value="ECO:0007669"/>
    <property type="project" value="InterPro"/>
</dbReference>
<evidence type="ECO:0000313" key="3">
    <source>
        <dbReference type="Proteomes" id="UP000036923"/>
    </source>
</evidence>
<sequence>MADFWDKEELIGKLGKNSREEIQIKVVEKKDKKYIDIRTFWFDSNADEFKPSQKGVAIPYDSLDDLKNLINSIG</sequence>
<reference evidence="3" key="1">
    <citation type="submission" date="2015-07" db="EMBL/GenBank/DDBJ databases">
        <title>Near-Complete Genome Sequence of the Cellulolytic Bacterium Bacteroides (Pseudobacteroides) cellulosolvens ATCC 35603.</title>
        <authorList>
            <person name="Dassa B."/>
            <person name="Utturkar S.M."/>
            <person name="Klingeman D.M."/>
            <person name="Hurt R.A."/>
            <person name="Keller M."/>
            <person name="Xu J."/>
            <person name="Reddy Y.H.K."/>
            <person name="Borovok I."/>
            <person name="Grinberg I.R."/>
            <person name="Lamed R."/>
            <person name="Zhivin O."/>
            <person name="Bayer E.A."/>
            <person name="Brown S.D."/>
        </authorList>
    </citation>
    <scope>NUCLEOTIDE SEQUENCE [LARGE SCALE GENOMIC DNA]</scope>
    <source>
        <strain evidence="3">DSM 2933</strain>
    </source>
</reference>
<dbReference type="OrthoDB" id="2085353at2"/>
<dbReference type="SUPFAM" id="SSF54447">
    <property type="entry name" value="ssDNA-binding transcriptional regulator domain"/>
    <property type="match status" value="1"/>
</dbReference>
<organism evidence="2 3">
    <name type="scientific">Pseudobacteroides cellulosolvens ATCC 35603 = DSM 2933</name>
    <dbReference type="NCBI Taxonomy" id="398512"/>
    <lineage>
        <taxon>Bacteria</taxon>
        <taxon>Bacillati</taxon>
        <taxon>Bacillota</taxon>
        <taxon>Clostridia</taxon>
        <taxon>Eubacteriales</taxon>
        <taxon>Oscillospiraceae</taxon>
        <taxon>Pseudobacteroides</taxon>
    </lineage>
</organism>
<dbReference type="eggNOG" id="ENOG503362W">
    <property type="taxonomic scope" value="Bacteria"/>
</dbReference>